<protein>
    <submittedName>
        <fullName evidence="3">Uncharacterized protein</fullName>
    </submittedName>
</protein>
<feature type="transmembrane region" description="Helical" evidence="2">
    <location>
        <begin position="105"/>
        <end position="127"/>
    </location>
</feature>
<keyword evidence="2" id="KW-0472">Membrane</keyword>
<dbReference type="AlphaFoldDB" id="A0A0L7LDJ0"/>
<evidence type="ECO:0000313" key="3">
    <source>
        <dbReference type="EMBL" id="KOB73464.1"/>
    </source>
</evidence>
<comment type="caution">
    <text evidence="3">The sequence shown here is derived from an EMBL/GenBank/DDBJ whole genome shotgun (WGS) entry which is preliminary data.</text>
</comment>
<feature type="compositionally biased region" description="Polar residues" evidence="1">
    <location>
        <begin position="10"/>
        <end position="26"/>
    </location>
</feature>
<keyword evidence="2" id="KW-1133">Transmembrane helix</keyword>
<organism evidence="3 4">
    <name type="scientific">Operophtera brumata</name>
    <name type="common">Winter moth</name>
    <name type="synonym">Phalaena brumata</name>
    <dbReference type="NCBI Taxonomy" id="104452"/>
    <lineage>
        <taxon>Eukaryota</taxon>
        <taxon>Metazoa</taxon>
        <taxon>Ecdysozoa</taxon>
        <taxon>Arthropoda</taxon>
        <taxon>Hexapoda</taxon>
        <taxon>Insecta</taxon>
        <taxon>Pterygota</taxon>
        <taxon>Neoptera</taxon>
        <taxon>Endopterygota</taxon>
        <taxon>Lepidoptera</taxon>
        <taxon>Glossata</taxon>
        <taxon>Ditrysia</taxon>
        <taxon>Geometroidea</taxon>
        <taxon>Geometridae</taxon>
        <taxon>Larentiinae</taxon>
        <taxon>Operophtera</taxon>
    </lineage>
</organism>
<dbReference type="EMBL" id="JTDY01001580">
    <property type="protein sequence ID" value="KOB73464.1"/>
    <property type="molecule type" value="Genomic_DNA"/>
</dbReference>
<evidence type="ECO:0000313" key="4">
    <source>
        <dbReference type="Proteomes" id="UP000037510"/>
    </source>
</evidence>
<accession>A0A0L7LDJ0</accession>
<feature type="region of interest" description="Disordered" evidence="1">
    <location>
        <begin position="1"/>
        <end position="84"/>
    </location>
</feature>
<keyword evidence="2" id="KW-0812">Transmembrane</keyword>
<evidence type="ECO:0000256" key="1">
    <source>
        <dbReference type="SAM" id="MobiDB-lite"/>
    </source>
</evidence>
<sequence length="253" mass="29097">MSEKDIANVDLSNDSFISDKNMNKSNANEDLKRNKRKRKKSSSQSSSSESDDSSSSSDTTSSSVKRSRRHRRKKRRHDTHNHKNAKLDKLIADISDLKSSDAMIIILKVIITPMIVLMTMLFSLPIATKLKDPDVLRTPSSYLEVLKGIQRLDDGEWQNVRYAEVQKNYRHTPGFTELDYALIKQKDHLEKELRDFLSWAKATPDLNYDGIHEKIENIFVTGEFSKISNDALQLVCGHRAEIIQHRREASWPQ</sequence>
<name>A0A0L7LDJ0_OPEBR</name>
<dbReference type="Proteomes" id="UP000037510">
    <property type="component" value="Unassembled WGS sequence"/>
</dbReference>
<feature type="compositionally biased region" description="Low complexity" evidence="1">
    <location>
        <begin position="42"/>
        <end position="64"/>
    </location>
</feature>
<evidence type="ECO:0000256" key="2">
    <source>
        <dbReference type="SAM" id="Phobius"/>
    </source>
</evidence>
<gene>
    <name evidence="3" type="ORF">OBRU01_10690</name>
</gene>
<keyword evidence="4" id="KW-1185">Reference proteome</keyword>
<proteinExistence type="predicted"/>
<feature type="compositionally biased region" description="Basic residues" evidence="1">
    <location>
        <begin position="65"/>
        <end position="84"/>
    </location>
</feature>
<reference evidence="3 4" key="1">
    <citation type="journal article" date="2015" name="Genome Biol. Evol.">
        <title>The genome of winter moth (Operophtera brumata) provides a genomic perspective on sexual dimorphism and phenology.</title>
        <authorList>
            <person name="Derks M.F."/>
            <person name="Smit S."/>
            <person name="Salis L."/>
            <person name="Schijlen E."/>
            <person name="Bossers A."/>
            <person name="Mateman C."/>
            <person name="Pijl A.S."/>
            <person name="de Ridder D."/>
            <person name="Groenen M.A."/>
            <person name="Visser M.E."/>
            <person name="Megens H.J."/>
        </authorList>
    </citation>
    <scope>NUCLEOTIDE SEQUENCE [LARGE SCALE GENOMIC DNA]</scope>
    <source>
        <strain evidence="3">WM2013NL</strain>
        <tissue evidence="3">Head and thorax</tissue>
    </source>
</reference>